<reference evidence="3 4" key="1">
    <citation type="journal article" date="2015" name="Nature">
        <title>rRNA introns, odd ribosomes, and small enigmatic genomes across a large radiation of phyla.</title>
        <authorList>
            <person name="Brown C.T."/>
            <person name="Hug L.A."/>
            <person name="Thomas B.C."/>
            <person name="Sharon I."/>
            <person name="Castelle C.J."/>
            <person name="Singh A."/>
            <person name="Wilkins M.J."/>
            <person name="Williams K.H."/>
            <person name="Banfield J.F."/>
        </authorList>
    </citation>
    <scope>NUCLEOTIDE SEQUENCE [LARGE SCALE GENOMIC DNA]</scope>
</reference>
<dbReference type="Pfam" id="PF13083">
    <property type="entry name" value="KH_KhpA-B"/>
    <property type="match status" value="1"/>
</dbReference>
<dbReference type="PANTHER" id="PTHR34654">
    <property type="entry name" value="UPF0109 PROTEIN SCO5592"/>
    <property type="match status" value="1"/>
</dbReference>
<dbReference type="InterPro" id="IPR015946">
    <property type="entry name" value="KH_dom-like_a/b"/>
</dbReference>
<proteinExistence type="predicted"/>
<dbReference type="PANTHER" id="PTHR34654:SF1">
    <property type="entry name" value="RNA-BINDING PROTEIN KHPA"/>
    <property type="match status" value="1"/>
</dbReference>
<evidence type="ECO:0000313" key="4">
    <source>
        <dbReference type="Proteomes" id="UP000034778"/>
    </source>
</evidence>
<dbReference type="InterPro" id="IPR009019">
    <property type="entry name" value="KH_sf_prok-type"/>
</dbReference>
<dbReference type="GO" id="GO:0003723">
    <property type="term" value="F:RNA binding"/>
    <property type="evidence" value="ECO:0007669"/>
    <property type="project" value="UniProtKB-KW"/>
</dbReference>
<accession>A0A0F9ZLW9</accession>
<dbReference type="SUPFAM" id="SSF54814">
    <property type="entry name" value="Prokaryotic type KH domain (KH-domain type II)"/>
    <property type="match status" value="1"/>
</dbReference>
<protein>
    <submittedName>
        <fullName evidence="3">Uncharacterized protein</fullName>
    </submittedName>
</protein>
<keyword evidence="2" id="KW-0694">RNA-binding</keyword>
<evidence type="ECO:0000313" key="3">
    <source>
        <dbReference type="EMBL" id="KKP45213.1"/>
    </source>
</evidence>
<gene>
    <name evidence="3" type="ORF">UR35_C0002G0046</name>
</gene>
<dbReference type="Proteomes" id="UP000034778">
    <property type="component" value="Unassembled WGS sequence"/>
</dbReference>
<evidence type="ECO:0000256" key="1">
    <source>
        <dbReference type="ARBA" id="ARBA00022490"/>
    </source>
</evidence>
<sequence>MKELLEFIIKNILGKTAKFEIDEVDDGSMVTLTVKTKDEDGGMIIGKQGKIIKAIRNILRIKAVLEKKKVILLVNPQIQP</sequence>
<comment type="caution">
    <text evidence="3">The sequence shown here is derived from an EMBL/GenBank/DDBJ whole genome shotgun (WGS) entry which is preliminary data.</text>
</comment>
<dbReference type="AlphaFoldDB" id="A0A0F9ZLW9"/>
<organism evidence="3 4">
    <name type="scientific">Candidatus Woesebacteria bacterium GW2011_GWB1_33_22</name>
    <dbReference type="NCBI Taxonomy" id="1618566"/>
    <lineage>
        <taxon>Bacteria</taxon>
        <taxon>Candidatus Woeseibacteriota</taxon>
    </lineage>
</organism>
<name>A0A0F9ZLW9_9BACT</name>
<dbReference type="Gene3D" id="3.30.300.20">
    <property type="match status" value="1"/>
</dbReference>
<dbReference type="STRING" id="1618566.UR35_C0002G0046"/>
<keyword evidence="1" id="KW-0963">Cytoplasm</keyword>
<dbReference type="InterPro" id="IPR020627">
    <property type="entry name" value="KhpA"/>
</dbReference>
<dbReference type="EMBL" id="LBOW01000002">
    <property type="protein sequence ID" value="KKP45213.1"/>
    <property type="molecule type" value="Genomic_DNA"/>
</dbReference>
<evidence type="ECO:0000256" key="2">
    <source>
        <dbReference type="ARBA" id="ARBA00022884"/>
    </source>
</evidence>